<reference evidence="1" key="1">
    <citation type="submission" date="2023-07" db="EMBL/GenBank/DDBJ databases">
        <title>A chromosome-level genome assembly of Lolium multiflorum.</title>
        <authorList>
            <person name="Chen Y."/>
            <person name="Copetti D."/>
            <person name="Kolliker R."/>
            <person name="Studer B."/>
        </authorList>
    </citation>
    <scope>NUCLEOTIDE SEQUENCE</scope>
    <source>
        <strain evidence="1">02402/16</strain>
        <tissue evidence="1">Leaf</tissue>
    </source>
</reference>
<evidence type="ECO:0000313" key="2">
    <source>
        <dbReference type="Proteomes" id="UP001231189"/>
    </source>
</evidence>
<dbReference type="Pfam" id="PF14223">
    <property type="entry name" value="Retrotran_gag_2"/>
    <property type="match status" value="1"/>
</dbReference>
<organism evidence="1 2">
    <name type="scientific">Lolium multiflorum</name>
    <name type="common">Italian ryegrass</name>
    <name type="synonym">Lolium perenne subsp. multiflorum</name>
    <dbReference type="NCBI Taxonomy" id="4521"/>
    <lineage>
        <taxon>Eukaryota</taxon>
        <taxon>Viridiplantae</taxon>
        <taxon>Streptophyta</taxon>
        <taxon>Embryophyta</taxon>
        <taxon>Tracheophyta</taxon>
        <taxon>Spermatophyta</taxon>
        <taxon>Magnoliopsida</taxon>
        <taxon>Liliopsida</taxon>
        <taxon>Poales</taxon>
        <taxon>Poaceae</taxon>
        <taxon>BOP clade</taxon>
        <taxon>Pooideae</taxon>
        <taxon>Poodae</taxon>
        <taxon>Poeae</taxon>
        <taxon>Poeae Chloroplast Group 2 (Poeae type)</taxon>
        <taxon>Loliodinae</taxon>
        <taxon>Loliinae</taxon>
        <taxon>Lolium</taxon>
    </lineage>
</organism>
<proteinExistence type="predicted"/>
<dbReference type="Proteomes" id="UP001231189">
    <property type="component" value="Unassembled WGS sequence"/>
</dbReference>
<keyword evidence="2" id="KW-1185">Reference proteome</keyword>
<dbReference type="EMBL" id="JAUUTY010000001">
    <property type="protein sequence ID" value="KAK1694494.1"/>
    <property type="molecule type" value="Genomic_DNA"/>
</dbReference>
<name>A0AAD8TYM9_LOLMU</name>
<dbReference type="AlphaFoldDB" id="A0AAD8TYM9"/>
<accession>A0AAD8TYM9</accession>
<comment type="caution">
    <text evidence="1">The sequence shown here is derived from an EMBL/GenBank/DDBJ whole genome shotgun (WGS) entry which is preliminary data.</text>
</comment>
<sequence>MYRGGTARKEVSCCNANELGVGELVGLITAIEVSVERSLALAGAGGPITSSCALYIGNKHAADLMHTQDTMVVGKSAPTVMKNTRIIEEGYSPRDPRHLTRREVVDDQLNATAINMIHMAVTPKDRAHIRSLKTAKEAWDKLDKLFLGNESIQRSRFDEVNNMADNFVMIEGESPEEMYRRLIALAVQMQDLGATFVDDHWIKRKFYNAILPYEEVKLTSIRQNASFRAMTSDEVLSEVIALDISKKNAEDLVARAHNTR</sequence>
<protein>
    <submittedName>
        <fullName evidence="1">Uncharacterized protein</fullName>
    </submittedName>
</protein>
<evidence type="ECO:0000313" key="1">
    <source>
        <dbReference type="EMBL" id="KAK1694494.1"/>
    </source>
</evidence>
<gene>
    <name evidence="1" type="ORF">QYE76_011191</name>
</gene>